<dbReference type="EMBL" id="SFCC01000024">
    <property type="protein sequence ID" value="RZQ59453.1"/>
    <property type="molecule type" value="Genomic_DNA"/>
</dbReference>
<keyword evidence="14" id="KW-1185">Reference proteome</keyword>
<keyword evidence="8" id="KW-0902">Two-component regulatory system</keyword>
<dbReference type="Pfam" id="PF02518">
    <property type="entry name" value="HATPase_c"/>
    <property type="match status" value="1"/>
</dbReference>
<dbReference type="InterPro" id="IPR036890">
    <property type="entry name" value="HATPase_C_sf"/>
</dbReference>
<feature type="transmembrane region" description="Helical" evidence="10">
    <location>
        <begin position="114"/>
        <end position="130"/>
    </location>
</feature>
<evidence type="ECO:0000256" key="10">
    <source>
        <dbReference type="SAM" id="Phobius"/>
    </source>
</evidence>
<keyword evidence="3" id="KW-0597">Phosphoprotein</keyword>
<comment type="catalytic activity">
    <reaction evidence="1">
        <text>ATP + protein L-histidine = ADP + protein N-phospho-L-histidine.</text>
        <dbReference type="EC" id="2.7.13.3"/>
    </reaction>
</comment>
<keyword evidence="5" id="KW-0547">Nucleotide-binding</keyword>
<evidence type="ECO:0000256" key="5">
    <source>
        <dbReference type="ARBA" id="ARBA00022741"/>
    </source>
</evidence>
<keyword evidence="7" id="KW-0067">ATP-binding</keyword>
<dbReference type="CDD" id="cd16917">
    <property type="entry name" value="HATPase_UhpB-NarQ-NarX-like"/>
    <property type="match status" value="1"/>
</dbReference>
<evidence type="ECO:0000259" key="11">
    <source>
        <dbReference type="Pfam" id="PF02518"/>
    </source>
</evidence>
<accession>A0A4Q7IZE2</accession>
<dbReference type="PROSITE" id="PS51257">
    <property type="entry name" value="PROKAR_LIPOPROTEIN"/>
    <property type="match status" value="1"/>
</dbReference>
<dbReference type="InterPro" id="IPR011712">
    <property type="entry name" value="Sig_transdc_His_kin_sub3_dim/P"/>
</dbReference>
<keyword evidence="10" id="KW-1133">Transmembrane helix</keyword>
<keyword evidence="9" id="KW-0175">Coiled coil</keyword>
<comment type="caution">
    <text evidence="13">The sequence shown here is derived from an EMBL/GenBank/DDBJ whole genome shotgun (WGS) entry which is preliminary data.</text>
</comment>
<dbReference type="GO" id="GO:0000155">
    <property type="term" value="F:phosphorelay sensor kinase activity"/>
    <property type="evidence" value="ECO:0007669"/>
    <property type="project" value="InterPro"/>
</dbReference>
<evidence type="ECO:0000256" key="2">
    <source>
        <dbReference type="ARBA" id="ARBA00012438"/>
    </source>
</evidence>
<evidence type="ECO:0000256" key="1">
    <source>
        <dbReference type="ARBA" id="ARBA00000085"/>
    </source>
</evidence>
<dbReference type="Gene3D" id="3.30.565.10">
    <property type="entry name" value="Histidine kinase-like ATPase, C-terminal domain"/>
    <property type="match status" value="1"/>
</dbReference>
<dbReference type="AlphaFoldDB" id="A0A4Q7IZE2"/>
<keyword evidence="10" id="KW-0472">Membrane</keyword>
<evidence type="ECO:0000256" key="3">
    <source>
        <dbReference type="ARBA" id="ARBA00022553"/>
    </source>
</evidence>
<protein>
    <recommendedName>
        <fullName evidence="2">histidine kinase</fullName>
        <ecNumber evidence="2">2.7.13.3</ecNumber>
    </recommendedName>
</protein>
<organism evidence="13 14">
    <name type="scientific">Amycolatopsis suaedae</name>
    <dbReference type="NCBI Taxonomy" id="2510978"/>
    <lineage>
        <taxon>Bacteria</taxon>
        <taxon>Bacillati</taxon>
        <taxon>Actinomycetota</taxon>
        <taxon>Actinomycetes</taxon>
        <taxon>Pseudonocardiales</taxon>
        <taxon>Pseudonocardiaceae</taxon>
        <taxon>Amycolatopsis</taxon>
    </lineage>
</organism>
<dbReference type="GO" id="GO:0005524">
    <property type="term" value="F:ATP binding"/>
    <property type="evidence" value="ECO:0007669"/>
    <property type="project" value="UniProtKB-KW"/>
</dbReference>
<evidence type="ECO:0000256" key="4">
    <source>
        <dbReference type="ARBA" id="ARBA00022679"/>
    </source>
</evidence>
<keyword evidence="4" id="KW-0808">Transferase</keyword>
<dbReference type="Gene3D" id="1.20.5.1930">
    <property type="match status" value="1"/>
</dbReference>
<name>A0A4Q7IZE2_9PSEU</name>
<dbReference type="GO" id="GO:0046983">
    <property type="term" value="F:protein dimerization activity"/>
    <property type="evidence" value="ECO:0007669"/>
    <property type="project" value="InterPro"/>
</dbReference>
<dbReference type="Pfam" id="PF07730">
    <property type="entry name" value="HisKA_3"/>
    <property type="match status" value="1"/>
</dbReference>
<feature type="domain" description="Signal transduction histidine kinase subgroup 3 dimerisation and phosphoacceptor" evidence="12">
    <location>
        <begin position="196"/>
        <end position="258"/>
    </location>
</feature>
<evidence type="ECO:0000256" key="6">
    <source>
        <dbReference type="ARBA" id="ARBA00022777"/>
    </source>
</evidence>
<dbReference type="InterPro" id="IPR003594">
    <property type="entry name" value="HATPase_dom"/>
</dbReference>
<proteinExistence type="predicted"/>
<feature type="domain" description="Histidine kinase/HSP90-like ATPase" evidence="11">
    <location>
        <begin position="305"/>
        <end position="390"/>
    </location>
</feature>
<feature type="coiled-coil region" evidence="9">
    <location>
        <begin position="168"/>
        <end position="195"/>
    </location>
</feature>
<evidence type="ECO:0000313" key="13">
    <source>
        <dbReference type="EMBL" id="RZQ59453.1"/>
    </source>
</evidence>
<feature type="transmembrane region" description="Helical" evidence="10">
    <location>
        <begin position="77"/>
        <end position="102"/>
    </location>
</feature>
<dbReference type="EC" id="2.7.13.3" evidence="2"/>
<dbReference type="RefSeq" id="WP_130479714.1">
    <property type="nucleotide sequence ID" value="NZ_SFCC01000024.1"/>
</dbReference>
<dbReference type="GO" id="GO:0016020">
    <property type="term" value="C:membrane"/>
    <property type="evidence" value="ECO:0007669"/>
    <property type="project" value="InterPro"/>
</dbReference>
<dbReference type="OrthoDB" id="227596at2"/>
<keyword evidence="10" id="KW-0812">Transmembrane</keyword>
<evidence type="ECO:0000313" key="14">
    <source>
        <dbReference type="Proteomes" id="UP000292003"/>
    </source>
</evidence>
<dbReference type="PANTHER" id="PTHR24421:SF10">
    <property type="entry name" value="NITRATE_NITRITE SENSOR PROTEIN NARQ"/>
    <property type="match status" value="1"/>
</dbReference>
<evidence type="ECO:0000256" key="8">
    <source>
        <dbReference type="ARBA" id="ARBA00023012"/>
    </source>
</evidence>
<dbReference type="InterPro" id="IPR050482">
    <property type="entry name" value="Sensor_HK_TwoCompSys"/>
</dbReference>
<reference evidence="13 14" key="1">
    <citation type="submission" date="2019-02" db="EMBL/GenBank/DDBJ databases">
        <title>Draft genome sequence of Amycolatopsis sp. 8-3EHSu isolated from roots of Suaeda maritima.</title>
        <authorList>
            <person name="Duangmal K."/>
            <person name="Chantavorakit T."/>
        </authorList>
    </citation>
    <scope>NUCLEOTIDE SEQUENCE [LARGE SCALE GENOMIC DNA]</scope>
    <source>
        <strain evidence="13 14">8-3EHSu</strain>
    </source>
</reference>
<feature type="transmembrane region" description="Helical" evidence="10">
    <location>
        <begin position="142"/>
        <end position="163"/>
    </location>
</feature>
<dbReference type="SUPFAM" id="SSF55874">
    <property type="entry name" value="ATPase domain of HSP90 chaperone/DNA topoisomerase II/histidine kinase"/>
    <property type="match status" value="1"/>
</dbReference>
<evidence type="ECO:0000259" key="12">
    <source>
        <dbReference type="Pfam" id="PF07730"/>
    </source>
</evidence>
<evidence type="ECO:0000256" key="9">
    <source>
        <dbReference type="SAM" id="Coils"/>
    </source>
</evidence>
<dbReference type="PANTHER" id="PTHR24421">
    <property type="entry name" value="NITRATE/NITRITE SENSOR PROTEIN NARX-RELATED"/>
    <property type="match status" value="1"/>
</dbReference>
<dbReference type="Proteomes" id="UP000292003">
    <property type="component" value="Unassembled WGS sequence"/>
</dbReference>
<sequence length="413" mass="43615">MRVGGVAAAWSRVRRVVPFLLPALTFLSCLVPLLPGINRIVPRVGELAEQAGVPLMVQCGLLAVLAAWAIWATPARWWPLFAVAVVGWVLQAGGPLIALVSFRVAARFGRMRLLAGYAAGATVLTLIPVAPDSDGIYRLWPVLPDALGGPALFVWFPVAVGLWETGRRRIAEKERDRARQAERAQEAKVNEARARERARIARDMHDVVAHRVSLMVLHAGALEVNSDGEVAAAAGLIRTTGQEALAQLREVLGILKPGRATAGPPPRLADLEELVARSRTAGIPVSLRQEGEPVTLAPVVDHTGYRVVQEGLTNVHKHAGAVTTRVTVRYSGDEVEVVVDNVAAVRTGAAMPGSGMGLVGLRERVELLGGHFTAGPRLDGGFTVRARLPAVAETQDGADDLAGPAGVADGAAG</sequence>
<keyword evidence="6 13" id="KW-0418">Kinase</keyword>
<evidence type="ECO:0000256" key="7">
    <source>
        <dbReference type="ARBA" id="ARBA00022840"/>
    </source>
</evidence>
<feature type="transmembrane region" description="Helical" evidence="10">
    <location>
        <begin position="53"/>
        <end position="71"/>
    </location>
</feature>
<feature type="transmembrane region" description="Helical" evidence="10">
    <location>
        <begin position="20"/>
        <end position="41"/>
    </location>
</feature>
<gene>
    <name evidence="13" type="ORF">EWH70_34050</name>
</gene>